<dbReference type="InterPro" id="IPR050126">
    <property type="entry name" value="Ap4A_hydrolase"/>
</dbReference>
<organism evidence="2 3">
    <name type="scientific">Pantoea eucrina</name>
    <dbReference type="NCBI Taxonomy" id="472693"/>
    <lineage>
        <taxon>Bacteria</taxon>
        <taxon>Pseudomonadati</taxon>
        <taxon>Pseudomonadota</taxon>
        <taxon>Gammaproteobacteria</taxon>
        <taxon>Enterobacterales</taxon>
        <taxon>Erwiniaceae</taxon>
        <taxon>Pantoea</taxon>
    </lineage>
</organism>
<sequence>MLYHSVDASQWRHIWVVGDLHGCRSQLDAELQAKQFNPTCDLLVSVGDLIDRGPDSLGCLALLEKPWFLAVQGNHEQMALAALAGGDASVWRMNGGEWFWRLKGAQVIAARHALKRCRDLPLILQLTRQGRTAVVAHADYPASHYQLGQPVNGHEVVWSRDRLMRHHRGQSEIITGASDFYFGHTPVEQPLHAANQHYLDTGAVYGNRLTLLPLTWR</sequence>
<dbReference type="Pfam" id="PF00149">
    <property type="entry name" value="Metallophos"/>
    <property type="match status" value="1"/>
</dbReference>
<gene>
    <name evidence="2" type="ORF">N4G40_07955</name>
</gene>
<evidence type="ECO:0000313" key="2">
    <source>
        <dbReference type="EMBL" id="MDZ7278206.1"/>
    </source>
</evidence>
<name>A0ABU5LE31_9GAMM</name>
<dbReference type="RefSeq" id="WP_322542214.1">
    <property type="nucleotide sequence ID" value="NZ_JAOBTT010000001.1"/>
</dbReference>
<reference evidence="3" key="1">
    <citation type="submission" date="2023-07" db="EMBL/GenBank/DDBJ databases">
        <title>Structural and functional analysis of rice phyllospheric bacteria for their antimicrobial properties and defense elicitation against blast disease.</title>
        <authorList>
            <person name="Sahu K.P."/>
            <person name="Asharani P."/>
            <person name="Kumar M."/>
            <person name="Reddy B."/>
            <person name="Kumar A."/>
        </authorList>
    </citation>
    <scope>NUCLEOTIDE SEQUENCE [LARGE SCALE GENOMIC DNA]</scope>
    <source>
        <strain evidence="3">OsEp_Plm_30P10</strain>
    </source>
</reference>
<proteinExistence type="predicted"/>
<protein>
    <submittedName>
        <fullName evidence="2">Metallophosphoesterase</fullName>
    </submittedName>
</protein>
<feature type="domain" description="Calcineurin-like phosphoesterase" evidence="1">
    <location>
        <begin position="13"/>
        <end position="98"/>
    </location>
</feature>
<dbReference type="PANTHER" id="PTHR42850:SF10">
    <property type="entry name" value="SERINE_THREONINE-PROTEIN PHOSPHATASE 1"/>
    <property type="match status" value="1"/>
</dbReference>
<dbReference type="EMBL" id="JAOBTT010000001">
    <property type="protein sequence ID" value="MDZ7278206.1"/>
    <property type="molecule type" value="Genomic_DNA"/>
</dbReference>
<dbReference type="SUPFAM" id="SSF56300">
    <property type="entry name" value="Metallo-dependent phosphatases"/>
    <property type="match status" value="1"/>
</dbReference>
<evidence type="ECO:0000313" key="3">
    <source>
        <dbReference type="Proteomes" id="UP001288620"/>
    </source>
</evidence>
<accession>A0ABU5LE31</accession>
<dbReference type="Proteomes" id="UP001288620">
    <property type="component" value="Unassembled WGS sequence"/>
</dbReference>
<comment type="caution">
    <text evidence="2">The sequence shown here is derived from an EMBL/GenBank/DDBJ whole genome shotgun (WGS) entry which is preliminary data.</text>
</comment>
<evidence type="ECO:0000259" key="1">
    <source>
        <dbReference type="Pfam" id="PF00149"/>
    </source>
</evidence>
<keyword evidence="3" id="KW-1185">Reference proteome</keyword>
<dbReference type="PANTHER" id="PTHR42850">
    <property type="entry name" value="METALLOPHOSPHOESTERASE"/>
    <property type="match status" value="1"/>
</dbReference>
<dbReference type="InterPro" id="IPR004843">
    <property type="entry name" value="Calcineurin-like_PHP"/>
</dbReference>
<dbReference type="Gene3D" id="3.60.21.10">
    <property type="match status" value="1"/>
</dbReference>
<dbReference type="InterPro" id="IPR029052">
    <property type="entry name" value="Metallo-depent_PP-like"/>
</dbReference>